<dbReference type="Gene3D" id="3.40.50.720">
    <property type="entry name" value="NAD(P)-binding Rossmann-like Domain"/>
    <property type="match status" value="1"/>
</dbReference>
<dbReference type="PANTHER" id="PTHR12126:SF11">
    <property type="entry name" value="NADH DEHYDROGENASE [UBIQUINONE] 1 ALPHA SUBCOMPLEX SUBUNIT 9, MITOCHONDRIAL"/>
    <property type="match status" value="1"/>
</dbReference>
<dbReference type="InterPro" id="IPR057326">
    <property type="entry name" value="KR_dom"/>
</dbReference>
<proteinExistence type="inferred from homology"/>
<dbReference type="SMART" id="SM00822">
    <property type="entry name" value="PKS_KR"/>
    <property type="match status" value="1"/>
</dbReference>
<dbReference type="InterPro" id="IPR036291">
    <property type="entry name" value="NAD(P)-bd_dom_sf"/>
</dbReference>
<keyword evidence="4" id="KW-1185">Reference proteome</keyword>
<dbReference type="EC" id="1.1.1.412" evidence="3"/>
<dbReference type="AlphaFoldDB" id="A0AAU9BZB2"/>
<evidence type="ECO:0000256" key="1">
    <source>
        <dbReference type="ARBA" id="ARBA00006484"/>
    </source>
</evidence>
<evidence type="ECO:0000259" key="2">
    <source>
        <dbReference type="SMART" id="SM00822"/>
    </source>
</evidence>
<evidence type="ECO:0000313" key="3">
    <source>
        <dbReference type="EMBL" id="BCX81422.1"/>
    </source>
</evidence>
<reference evidence="4" key="1">
    <citation type="journal article" date="2024" name="Int. J. Syst. Evol. Microbiol.">
        <title>Methylomarinovum tepidoasis sp. nov., a moderately thermophilic methanotroph of the family Methylothermaceae isolated from a deep-sea hydrothermal field.</title>
        <authorList>
            <person name="Hirayama H."/>
            <person name="Takaki Y."/>
            <person name="Abe M."/>
            <person name="Miyazaki M."/>
            <person name="Uematsu K."/>
            <person name="Matsui Y."/>
            <person name="Takai K."/>
        </authorList>
    </citation>
    <scope>NUCLEOTIDE SEQUENCE [LARGE SCALE GENOMIC DNA]</scope>
    <source>
        <strain evidence="4">IT-9</strain>
    </source>
</reference>
<dbReference type="Proteomes" id="UP001321825">
    <property type="component" value="Chromosome"/>
</dbReference>
<accession>A0AAU9BZB2</accession>
<dbReference type="KEGG" id="mcau:MIT9_P1000"/>
<dbReference type="PANTHER" id="PTHR12126">
    <property type="entry name" value="NADH-UBIQUINONE OXIDOREDUCTASE 39 KDA SUBUNIT-RELATED"/>
    <property type="match status" value="1"/>
</dbReference>
<dbReference type="InterPro" id="IPR001509">
    <property type="entry name" value="Epimerase_deHydtase"/>
</dbReference>
<dbReference type="GO" id="GO:0016491">
    <property type="term" value="F:oxidoreductase activity"/>
    <property type="evidence" value="ECO:0007669"/>
    <property type="project" value="UniProtKB-KW"/>
</dbReference>
<evidence type="ECO:0000313" key="4">
    <source>
        <dbReference type="Proteomes" id="UP001321825"/>
    </source>
</evidence>
<gene>
    <name evidence="3" type="ORF">MIT9_P1000</name>
</gene>
<keyword evidence="3" id="KW-0560">Oxidoreductase</keyword>
<feature type="domain" description="Ketoreductase" evidence="2">
    <location>
        <begin position="6"/>
        <end position="158"/>
    </location>
</feature>
<organism evidence="3 4">
    <name type="scientific">Methylomarinovum caldicuralii</name>
    <dbReference type="NCBI Taxonomy" id="438856"/>
    <lineage>
        <taxon>Bacteria</taxon>
        <taxon>Pseudomonadati</taxon>
        <taxon>Pseudomonadota</taxon>
        <taxon>Gammaproteobacteria</taxon>
        <taxon>Methylococcales</taxon>
        <taxon>Methylothermaceae</taxon>
        <taxon>Methylomarinovum</taxon>
    </lineage>
</organism>
<dbReference type="EMBL" id="AP024714">
    <property type="protein sequence ID" value="BCX81422.1"/>
    <property type="molecule type" value="Genomic_DNA"/>
</dbReference>
<dbReference type="GO" id="GO:0044877">
    <property type="term" value="F:protein-containing complex binding"/>
    <property type="evidence" value="ECO:0007669"/>
    <property type="project" value="TreeGrafter"/>
</dbReference>
<dbReference type="SUPFAM" id="SSF51735">
    <property type="entry name" value="NAD(P)-binding Rossmann-fold domains"/>
    <property type="match status" value="1"/>
</dbReference>
<sequence length="310" mass="33166">MTAPAPLIALTGASGFIGRWIARHLVAAGWRVRVLVRPGSESRLPAGLPLLRHRGTLTAPEGLAAFVAGAQAVVHCAGQVRGITPADFEAVNVAGTRHLAAAAARAKVRRFVLISSLAAREPHLSPYAASKRAGEEVISAFGQAFSSLALRPPAVYGPGDREMRPLLEAMARGWIPVLSDLSARFSLLYVEDLARAVAAAVRSDAEGVFELDDGRPGGYGWHEVQAIAAAYRQGKARLLPVPEAWLRTVARISLGLARLSGRLPMLTPAKVNELRHPDWVCDNTRICQVLDWRPQVDFATGLPRTLASPA</sequence>
<comment type="similarity">
    <text evidence="1">Belongs to the short-chain dehydrogenases/reductases (SDR) family.</text>
</comment>
<protein>
    <submittedName>
        <fullName evidence="3">2-alkyl-3-oxoalkanoate reductase</fullName>
        <ecNumber evidence="3">1.1.1.412</ecNumber>
    </submittedName>
</protein>
<dbReference type="Pfam" id="PF01370">
    <property type="entry name" value="Epimerase"/>
    <property type="match status" value="1"/>
</dbReference>
<dbReference type="InterPro" id="IPR051207">
    <property type="entry name" value="ComplexI_NDUFA9_subunit"/>
</dbReference>
<name>A0AAU9BZB2_9GAMM</name>